<dbReference type="PANTHER" id="PTHR21461">
    <property type="entry name" value="GLYCOSYLTRANSFERASE FAMILY 92 PROTEIN"/>
    <property type="match status" value="1"/>
</dbReference>
<protein>
    <recommendedName>
        <fullName evidence="11">Glycosyltransferase family 92 protein</fullName>
    </recommendedName>
</protein>
<sequence>MMARVQVTFSSSPQSLCPPSCSYWCPRLHRRAMQIGKSRAASHAIASVCGAAVGALTVAIYIHLFFGRELFGSERALRVAPCRLDSDTSAHGFAQAPPAELSSASSIPSSLSAGSSLVPASGSPKCTSSWDLILEEPIVFFSQSRASMYVVSVHMHDNTVHVELFYAWIPIQDASEWPLLQKISAGLLQLQFVPDTPEALPIDCKIVDPDHVYYYVQVYVCYLPTTEQAEASAPEHITGTLQVAPELQARIKSAGLNVHNVIPEAIKITACVWDPATGHVRVQRAPGGSALFTLLKPSYTIAGDSFEPSAGERMREWAIYHLSLGFSHIFIYVDGKRDLAERIMRPLVEAGLVSVIGVRRIEVPGAVWLKESGTKRVSSLATQQIVVFSHHLDRYKPYYSYMSALDVDEFMFINDSVRSADGASKQGTLLEAFVANVAGDAFCPTGVFRLRWQYLFPPPVEKGSAKLSSRCVDVFQLQQTELSGRVRFLSKTFFNMRAVTSFMDIHGPQRKSKDCAAERYLDGDVAHIAHFRVRLRDQDQAKLPEPRNVTYMKQTWDAITPPFWNLVHRTHPALTDAWISTHDY</sequence>
<evidence type="ECO:0000256" key="3">
    <source>
        <dbReference type="ARBA" id="ARBA00022676"/>
    </source>
</evidence>
<dbReference type="GO" id="GO:0016757">
    <property type="term" value="F:glycosyltransferase activity"/>
    <property type="evidence" value="ECO:0007669"/>
    <property type="project" value="UniProtKB-KW"/>
</dbReference>
<keyword evidence="6 8" id="KW-1133">Transmembrane helix</keyword>
<dbReference type="Proteomes" id="UP000324585">
    <property type="component" value="Unassembled WGS sequence"/>
</dbReference>
<evidence type="ECO:0000256" key="5">
    <source>
        <dbReference type="ARBA" id="ARBA00022692"/>
    </source>
</evidence>
<evidence type="ECO:0000256" key="7">
    <source>
        <dbReference type="ARBA" id="ARBA00023136"/>
    </source>
</evidence>
<evidence type="ECO:0000256" key="8">
    <source>
        <dbReference type="SAM" id="Phobius"/>
    </source>
</evidence>
<dbReference type="InterPro" id="IPR008166">
    <property type="entry name" value="Glyco_transf_92"/>
</dbReference>
<feature type="transmembrane region" description="Helical" evidence="8">
    <location>
        <begin position="40"/>
        <end position="66"/>
    </location>
</feature>
<organism evidence="9 10">
    <name type="scientific">Porphyridium purpureum</name>
    <name type="common">Red alga</name>
    <name type="synonym">Porphyridium cruentum</name>
    <dbReference type="NCBI Taxonomy" id="35688"/>
    <lineage>
        <taxon>Eukaryota</taxon>
        <taxon>Rhodophyta</taxon>
        <taxon>Bangiophyceae</taxon>
        <taxon>Porphyridiales</taxon>
        <taxon>Porphyridiaceae</taxon>
        <taxon>Porphyridium</taxon>
    </lineage>
</organism>
<evidence type="ECO:0008006" key="11">
    <source>
        <dbReference type="Google" id="ProtNLM"/>
    </source>
</evidence>
<dbReference type="OrthoDB" id="2526284at2759"/>
<dbReference type="EMBL" id="VRMN01000001">
    <property type="protein sequence ID" value="KAA8499994.1"/>
    <property type="molecule type" value="Genomic_DNA"/>
</dbReference>
<comment type="caution">
    <text evidence="9">The sequence shown here is derived from an EMBL/GenBank/DDBJ whole genome shotgun (WGS) entry which is preliminary data.</text>
</comment>
<name>A0A5J4ZAK5_PORPP</name>
<proteinExistence type="inferred from homology"/>
<keyword evidence="10" id="KW-1185">Reference proteome</keyword>
<dbReference type="PANTHER" id="PTHR21461:SF69">
    <property type="entry name" value="GLYCOSYLTRANSFERASE FAMILY 92 PROTEIN"/>
    <property type="match status" value="1"/>
</dbReference>
<dbReference type="Pfam" id="PF01697">
    <property type="entry name" value="Glyco_transf_92"/>
    <property type="match status" value="1"/>
</dbReference>
<evidence type="ECO:0000256" key="2">
    <source>
        <dbReference type="ARBA" id="ARBA00007647"/>
    </source>
</evidence>
<dbReference type="GO" id="GO:0016020">
    <property type="term" value="C:membrane"/>
    <property type="evidence" value="ECO:0007669"/>
    <property type="project" value="UniProtKB-SubCell"/>
</dbReference>
<comment type="subcellular location">
    <subcellularLocation>
        <location evidence="1">Membrane</location>
        <topology evidence="1">Single-pass membrane protein</topology>
    </subcellularLocation>
</comment>
<evidence type="ECO:0000313" key="10">
    <source>
        <dbReference type="Proteomes" id="UP000324585"/>
    </source>
</evidence>
<comment type="similarity">
    <text evidence="2">Belongs to the glycosyltransferase 92 family.</text>
</comment>
<evidence type="ECO:0000313" key="9">
    <source>
        <dbReference type="EMBL" id="KAA8499994.1"/>
    </source>
</evidence>
<keyword evidence="3" id="KW-0328">Glycosyltransferase</keyword>
<evidence type="ECO:0000256" key="4">
    <source>
        <dbReference type="ARBA" id="ARBA00022679"/>
    </source>
</evidence>
<reference evidence="10" key="1">
    <citation type="journal article" date="2019" name="Nat. Commun.">
        <title>Expansion of phycobilisome linker gene families in mesophilic red algae.</title>
        <authorList>
            <person name="Lee J."/>
            <person name="Kim D."/>
            <person name="Bhattacharya D."/>
            <person name="Yoon H.S."/>
        </authorList>
    </citation>
    <scope>NUCLEOTIDE SEQUENCE [LARGE SCALE GENOMIC DNA]</scope>
    <source>
        <strain evidence="10">CCMP 1328</strain>
    </source>
</reference>
<keyword evidence="5 8" id="KW-0812">Transmembrane</keyword>
<dbReference type="GO" id="GO:0005737">
    <property type="term" value="C:cytoplasm"/>
    <property type="evidence" value="ECO:0007669"/>
    <property type="project" value="TreeGrafter"/>
</dbReference>
<evidence type="ECO:0000256" key="6">
    <source>
        <dbReference type="ARBA" id="ARBA00022989"/>
    </source>
</evidence>
<keyword evidence="7 8" id="KW-0472">Membrane</keyword>
<keyword evidence="4" id="KW-0808">Transferase</keyword>
<accession>A0A5J4ZAK5</accession>
<evidence type="ECO:0000256" key="1">
    <source>
        <dbReference type="ARBA" id="ARBA00004167"/>
    </source>
</evidence>
<gene>
    <name evidence="9" type="ORF">FVE85_7579</name>
</gene>
<dbReference type="AlphaFoldDB" id="A0A5J4ZAK5"/>